<dbReference type="Gene3D" id="1.10.1200.10">
    <property type="entry name" value="ACP-like"/>
    <property type="match status" value="1"/>
</dbReference>
<proteinExistence type="predicted"/>
<sequence>MTVEELKSVLVSMGVDGELVTPDAVREEVDLDSLGLAELALVMNREKGIPVTEDELSSTVTVADIAALLTDAAERTGVHTGVHTAGGTA</sequence>
<organism evidence="2 3">
    <name type="scientific">Streptomyces iconiensis</name>
    <dbReference type="NCBI Taxonomy" id="1384038"/>
    <lineage>
        <taxon>Bacteria</taxon>
        <taxon>Bacillati</taxon>
        <taxon>Actinomycetota</taxon>
        <taxon>Actinomycetes</taxon>
        <taxon>Kitasatosporales</taxon>
        <taxon>Streptomycetaceae</taxon>
        <taxon>Streptomyces</taxon>
    </lineage>
</organism>
<evidence type="ECO:0000259" key="1">
    <source>
        <dbReference type="PROSITE" id="PS50075"/>
    </source>
</evidence>
<gene>
    <name evidence="2" type="ORF">NMN56_036335</name>
</gene>
<dbReference type="InterPro" id="IPR036736">
    <property type="entry name" value="ACP-like_sf"/>
</dbReference>
<dbReference type="InterPro" id="IPR009081">
    <property type="entry name" value="PP-bd_ACP"/>
</dbReference>
<evidence type="ECO:0000313" key="3">
    <source>
        <dbReference type="Proteomes" id="UP001214441"/>
    </source>
</evidence>
<comment type="caution">
    <text evidence="2">The sequence shown here is derived from an EMBL/GenBank/DDBJ whole genome shotgun (WGS) entry which is preliminary data.</text>
</comment>
<dbReference type="PROSITE" id="PS50075">
    <property type="entry name" value="CARRIER"/>
    <property type="match status" value="1"/>
</dbReference>
<evidence type="ECO:0000313" key="2">
    <source>
        <dbReference type="EMBL" id="MDJ1137326.1"/>
    </source>
</evidence>
<accession>A0ABT7A7M1</accession>
<dbReference type="Pfam" id="PF00550">
    <property type="entry name" value="PP-binding"/>
    <property type="match status" value="1"/>
</dbReference>
<dbReference type="SUPFAM" id="SSF47336">
    <property type="entry name" value="ACP-like"/>
    <property type="match status" value="1"/>
</dbReference>
<keyword evidence="3" id="KW-1185">Reference proteome</keyword>
<dbReference type="EMBL" id="JANCPR020000055">
    <property type="protein sequence ID" value="MDJ1137326.1"/>
    <property type="molecule type" value="Genomic_DNA"/>
</dbReference>
<reference evidence="2 3" key="1">
    <citation type="submission" date="2023-05" db="EMBL/GenBank/DDBJ databases">
        <title>Streptantibioticus silvisoli sp. nov., acidotolerant actinomycetes 1 from pine litter.</title>
        <authorList>
            <person name="Swiecimska M."/>
            <person name="Golinska P."/>
            <person name="Sangal V."/>
            <person name="Wachnowicz B."/>
            <person name="Goodfellow M."/>
        </authorList>
    </citation>
    <scope>NUCLEOTIDE SEQUENCE [LARGE SCALE GENOMIC DNA]</scope>
    <source>
        <strain evidence="2 3">DSM 42109</strain>
    </source>
</reference>
<protein>
    <submittedName>
        <fullName evidence="2">Acyl carrier protein</fullName>
    </submittedName>
</protein>
<dbReference type="RefSeq" id="WP_274045503.1">
    <property type="nucleotide sequence ID" value="NZ_JANCPR020000055.1"/>
</dbReference>
<dbReference type="Proteomes" id="UP001214441">
    <property type="component" value="Unassembled WGS sequence"/>
</dbReference>
<feature type="domain" description="Carrier" evidence="1">
    <location>
        <begin position="1"/>
        <end position="73"/>
    </location>
</feature>
<name>A0ABT7A7M1_9ACTN</name>